<accession>A0A0A9B127</accession>
<protein>
    <submittedName>
        <fullName evidence="1">CePP protein</fullName>
    </submittedName>
</protein>
<dbReference type="AlphaFoldDB" id="A0A0A9B127"/>
<organism evidence="1">
    <name type="scientific">Arundo donax</name>
    <name type="common">Giant reed</name>
    <name type="synonym">Donax arundinaceus</name>
    <dbReference type="NCBI Taxonomy" id="35708"/>
    <lineage>
        <taxon>Eukaryota</taxon>
        <taxon>Viridiplantae</taxon>
        <taxon>Streptophyta</taxon>
        <taxon>Embryophyta</taxon>
        <taxon>Tracheophyta</taxon>
        <taxon>Spermatophyta</taxon>
        <taxon>Magnoliopsida</taxon>
        <taxon>Liliopsida</taxon>
        <taxon>Poales</taxon>
        <taxon>Poaceae</taxon>
        <taxon>PACMAD clade</taxon>
        <taxon>Arundinoideae</taxon>
        <taxon>Arundineae</taxon>
        <taxon>Arundo</taxon>
    </lineage>
</organism>
<reference evidence="1" key="2">
    <citation type="journal article" date="2015" name="Data Brief">
        <title>Shoot transcriptome of the giant reed, Arundo donax.</title>
        <authorList>
            <person name="Barrero R.A."/>
            <person name="Guerrero F.D."/>
            <person name="Moolhuijzen P."/>
            <person name="Goolsby J.A."/>
            <person name="Tidwell J."/>
            <person name="Bellgard S.E."/>
            <person name="Bellgard M.I."/>
        </authorList>
    </citation>
    <scope>NUCLEOTIDE SEQUENCE</scope>
    <source>
        <tissue evidence="1">Shoot tissue taken approximately 20 cm above the soil surface</tissue>
    </source>
</reference>
<proteinExistence type="predicted"/>
<evidence type="ECO:0000313" key="1">
    <source>
        <dbReference type="EMBL" id="JAD57664.1"/>
    </source>
</evidence>
<sequence length="57" mass="6816">MISLDHTIWTLLETGNNFQHTCHRTSLNDLNQLEGKLQLHWSHRGWIKHPKVTWRDA</sequence>
<reference evidence="1" key="1">
    <citation type="submission" date="2014-09" db="EMBL/GenBank/DDBJ databases">
        <authorList>
            <person name="Magalhaes I.L.F."/>
            <person name="Oliveira U."/>
            <person name="Santos F.R."/>
            <person name="Vidigal T.H.D.A."/>
            <person name="Brescovit A.D."/>
            <person name="Santos A.J."/>
        </authorList>
    </citation>
    <scope>NUCLEOTIDE SEQUENCE</scope>
    <source>
        <tissue evidence="1">Shoot tissue taken approximately 20 cm above the soil surface</tissue>
    </source>
</reference>
<name>A0A0A9B127_ARUDO</name>
<dbReference type="EMBL" id="GBRH01240231">
    <property type="protein sequence ID" value="JAD57664.1"/>
    <property type="molecule type" value="Transcribed_RNA"/>
</dbReference>